<dbReference type="Proteomes" id="UP001344447">
    <property type="component" value="Unassembled WGS sequence"/>
</dbReference>
<feature type="transmembrane region" description="Helical" evidence="2">
    <location>
        <begin position="1778"/>
        <end position="1799"/>
    </location>
</feature>
<dbReference type="PANTHER" id="PTHR32158">
    <property type="entry name" value="RING-TYPE DOMAIN-CONTAINING PROTEIN"/>
    <property type="match status" value="1"/>
</dbReference>
<feature type="transmembrane region" description="Helical" evidence="2">
    <location>
        <begin position="1722"/>
        <end position="1742"/>
    </location>
</feature>
<proteinExistence type="predicted"/>
<comment type="caution">
    <text evidence="3">The sequence shown here is derived from an EMBL/GenBank/DDBJ whole genome shotgun (WGS) entry which is preliminary data.</text>
</comment>
<evidence type="ECO:0000256" key="1">
    <source>
        <dbReference type="SAM" id="MobiDB-lite"/>
    </source>
</evidence>
<feature type="transmembrane region" description="Helical" evidence="2">
    <location>
        <begin position="1754"/>
        <end position="1772"/>
    </location>
</feature>
<evidence type="ECO:0000313" key="4">
    <source>
        <dbReference type="Proteomes" id="UP001344447"/>
    </source>
</evidence>
<dbReference type="PANTHER" id="PTHR32158:SF21">
    <property type="match status" value="1"/>
</dbReference>
<dbReference type="EMBL" id="JAVFKY010000002">
    <property type="protein sequence ID" value="KAK5580892.1"/>
    <property type="molecule type" value="Genomic_DNA"/>
</dbReference>
<organism evidence="3 4">
    <name type="scientific">Dictyostelium firmibasis</name>
    <dbReference type="NCBI Taxonomy" id="79012"/>
    <lineage>
        <taxon>Eukaryota</taxon>
        <taxon>Amoebozoa</taxon>
        <taxon>Evosea</taxon>
        <taxon>Eumycetozoa</taxon>
        <taxon>Dictyostelia</taxon>
        <taxon>Dictyosteliales</taxon>
        <taxon>Dictyosteliaceae</taxon>
        <taxon>Dictyostelium</taxon>
    </lineage>
</organism>
<protein>
    <submittedName>
        <fullName evidence="3">Uncharacterized protein</fullName>
    </submittedName>
</protein>
<keyword evidence="2" id="KW-1133">Transmembrane helix</keyword>
<feature type="transmembrane region" description="Helical" evidence="2">
    <location>
        <begin position="1511"/>
        <end position="1533"/>
    </location>
</feature>
<reference evidence="3 4" key="1">
    <citation type="submission" date="2023-11" db="EMBL/GenBank/DDBJ databases">
        <title>Dfirmibasis_genome.</title>
        <authorList>
            <person name="Edelbroek B."/>
            <person name="Kjellin J."/>
            <person name="Jerlstrom-Hultqvist J."/>
            <person name="Soderbom F."/>
        </authorList>
    </citation>
    <scope>NUCLEOTIDE SEQUENCE [LARGE SCALE GENOMIC DNA]</scope>
    <source>
        <strain evidence="3 4">TNS-C-14</strain>
    </source>
</reference>
<accession>A0AAN7TXK6</accession>
<feature type="transmembrane region" description="Helical" evidence="2">
    <location>
        <begin position="1553"/>
        <end position="1575"/>
    </location>
</feature>
<feature type="region of interest" description="Disordered" evidence="1">
    <location>
        <begin position="172"/>
        <end position="200"/>
    </location>
</feature>
<name>A0AAN7TXK6_9MYCE</name>
<feature type="transmembrane region" description="Helical" evidence="2">
    <location>
        <begin position="1603"/>
        <end position="1632"/>
    </location>
</feature>
<feature type="compositionally biased region" description="Polar residues" evidence="1">
    <location>
        <begin position="188"/>
        <end position="198"/>
    </location>
</feature>
<keyword evidence="2" id="KW-0812">Transmembrane</keyword>
<keyword evidence="2" id="KW-0472">Membrane</keyword>
<evidence type="ECO:0000256" key="2">
    <source>
        <dbReference type="SAM" id="Phobius"/>
    </source>
</evidence>
<keyword evidence="4" id="KW-1185">Reference proteome</keyword>
<feature type="transmembrane region" description="Helical" evidence="2">
    <location>
        <begin position="1652"/>
        <end position="1674"/>
    </location>
</feature>
<feature type="transmembrane region" description="Helical" evidence="2">
    <location>
        <begin position="1480"/>
        <end position="1499"/>
    </location>
</feature>
<dbReference type="InterPro" id="IPR012334">
    <property type="entry name" value="Pectin_lyas_fold"/>
</dbReference>
<feature type="transmembrane region" description="Helical" evidence="2">
    <location>
        <begin position="1695"/>
        <end position="1716"/>
    </location>
</feature>
<dbReference type="SUPFAM" id="SSF51126">
    <property type="entry name" value="Pectin lyase-like"/>
    <property type="match status" value="1"/>
</dbReference>
<evidence type="ECO:0000313" key="3">
    <source>
        <dbReference type="EMBL" id="KAK5580892.1"/>
    </source>
</evidence>
<sequence length="1849" mass="208667">MNKLALIFCLYIYLIIYCSLIPALSSASSSESASSYSFSSSIESSSSSFSSEDFSDFSSDSSINDDDSSLNDYLCEQLGEEFFVQIKSNGFESFDGWNDTFGVIFRHNAYDFLDNFEGLGLAIFTKQYSLLSSHPIQFPNYTVSQENSKVTDLFKSIELDINFFFRIYPISSNSSSSSEQSDSGRYFTGSQDIQESGTGVSGYSKDYDGFSLYSKLDLKNIEFNKPKQQLEETDYFGNDDEPDFLEILIDEESVLNISQLYFDIEPTFQSIRVDVSKFLDGNNHTIHFIYHWTGYYEKRFTELGIEVDYINFIPIPLKTIEGDIYVSKEGNDYSGNGSITNSFCSIQMALYSMVSGGTIRLMDDQQPLWPMYLWKAYVVDTVGKDVNIIGVNTKIETLRNITRGSSFLCNGGICNFQNITFECYYPNDVMVLTTRAQFNFTNSILKNNPMYQSIYQGIVIGPKNSTVTVRDSDFYVCQGCCLFGSFDSVYGMNINFHEAAATILDVVNENMTIHFNNLTFIDIKTPSVLPFTTNFDTIILENIFFNGAVGDGSNLGLSLENGNLAILRNFSMSSGNSALNLVSVSTVILDNFIVHYTDNLLSLISISDNDETIITNFNIFRGPITVVSYFYFNQSRSVTIDSLLYTDNEVSLVNLNNVNNFSMTNSIFERCSKQVLILSTESSLNFANITVTNSPTQFLSAFNSSATFENVGFFDNYNLNTNSLEPMINFEDMEAVYIKNLTSVNNLNFELVKFVNCHSAEITESFIEGQLLGNIFSIQMSTVNITSTSILNSFLANDYPIHCTNSKLYVSDCFFFNTSQYFFIDSSEFNISNTIFENMITVVDESYYINESSGRFENITIGPTDPHIGLVITNSTVDHYSCNYFNISSLNNTLGLYTNSLIKFDGCTFKNNAAAVLMMTFDGGKTVFNNCIFDSLSSLDTSILKSWNQEFLYFNSSIIRYCQSNGNGVDAAQTNALFENSIVIFNYYIEGNLFKMVDSNISFCNITHYYNEANYYVQNGNVFIEFFFASYNYFQSNLIELDSSSTITLRESNITHNDGFSILEITDSKIFLNDSIFESNSLVESLTSIYRSSMVVHNVSWIENTTSKNGSCINAWASTLILLESSFLGNVAVVGGVSSIYQCNVTIDKCNFQRNSASYDGSDFSQNGCGACFYVIDYSSNIAAADSSFYYNNASHRGGVFYLQNSMMVPGSDSPYIPQANFTNCYFYENSADFGPGGVCYSELREGCSNDLLSTFSKNVATYGDVYASSVSYFDFLPIVSGTHPFTTFTIGLSLFDFYDQSMLFLDFLANYTLWIYDQENNVLVFNTSMDLEYQGFIEVDVTLNYTLGTQFIINATAELEGYQEIFKANTTIYMTQCNIGFEIGTNQNCTPCPIGYYGYDGVSCIKCDINKAICPGKSTIYPQSGYWILLEYSQPPDIYPCDPAYCLQRTCREGQNGTLCSVCNEGYSKVKMFCQECDGINWAIIAGLVVFVGLYIFIMSTFTIPSASIIFNYLLVVQTVAVFAYNIQYLTILPLFGLDVDYWPETCMDPSITYILKQFIALCGMLFIITPISIRVSWCRDLIIRSFPHLKVFVTEFFDRNIFYSIISFLLCFYTPITYISLALVSCIRVGDNLYLSQDPSVQCFTKEHWGAFVIACIMILVVSLGVPIYIFVQIRKKNRYFLKIFFEKYRPSFQWWDLILLSRSILYILVTFIFTYEFMYIKGLAISTLGLLYTFLTWICQPYKSQYKNDMEVYLSLILCLTGIMVNTRSFNTTEVFSGIVLSLSGIGALIPIAICIHHISKKIFPTGLQTTNPPTTKIRTKSNDTPRPIKSINDDGEYPTDTLLSK</sequence>
<dbReference type="InterPro" id="IPR011050">
    <property type="entry name" value="Pectin_lyase_fold/virulence"/>
</dbReference>
<feature type="region of interest" description="Disordered" evidence="1">
    <location>
        <begin position="1813"/>
        <end position="1849"/>
    </location>
</feature>
<gene>
    <name evidence="3" type="ORF">RB653_000916</name>
</gene>
<dbReference type="Gene3D" id="2.160.20.10">
    <property type="entry name" value="Single-stranded right-handed beta-helix, Pectin lyase-like"/>
    <property type="match status" value="1"/>
</dbReference>
<feature type="compositionally biased region" description="Low complexity" evidence="1">
    <location>
        <begin position="172"/>
        <end position="183"/>
    </location>
</feature>